<dbReference type="RefSeq" id="WP_189501234.1">
    <property type="nucleotide sequence ID" value="NZ_BMZQ01000001.1"/>
</dbReference>
<keyword evidence="7 9" id="KW-0573">Peptidoglycan synthesis</keyword>
<gene>
    <name evidence="11" type="ORF">GCM10016234_03330</name>
</gene>
<comment type="similarity">
    <text evidence="2">Belongs to the YkuD family.</text>
</comment>
<accession>A0A8J3DU94</accession>
<reference evidence="11" key="2">
    <citation type="submission" date="2020-09" db="EMBL/GenBank/DDBJ databases">
        <authorList>
            <person name="Sun Q."/>
            <person name="Kim S."/>
        </authorList>
    </citation>
    <scope>NUCLEOTIDE SEQUENCE</scope>
    <source>
        <strain evidence="11">KCTC 42249</strain>
    </source>
</reference>
<dbReference type="PANTHER" id="PTHR30582:SF24">
    <property type="entry name" value="L,D-TRANSPEPTIDASE ERFK_SRFK-RELATED"/>
    <property type="match status" value="1"/>
</dbReference>
<dbReference type="GO" id="GO:0018104">
    <property type="term" value="P:peptidoglycan-protein cross-linking"/>
    <property type="evidence" value="ECO:0007669"/>
    <property type="project" value="TreeGrafter"/>
</dbReference>
<evidence type="ECO:0000313" key="12">
    <source>
        <dbReference type="Proteomes" id="UP000630142"/>
    </source>
</evidence>
<evidence type="ECO:0000256" key="4">
    <source>
        <dbReference type="ARBA" id="ARBA00022679"/>
    </source>
</evidence>
<dbReference type="AlphaFoldDB" id="A0A8J3DU94"/>
<dbReference type="PROSITE" id="PS52029">
    <property type="entry name" value="LD_TPASE"/>
    <property type="match status" value="1"/>
</dbReference>
<keyword evidence="6 9" id="KW-0133">Cell shape</keyword>
<dbReference type="Proteomes" id="UP000630142">
    <property type="component" value="Unassembled WGS sequence"/>
</dbReference>
<keyword evidence="12" id="KW-1185">Reference proteome</keyword>
<keyword evidence="8 9" id="KW-0961">Cell wall biogenesis/degradation</keyword>
<organism evidence="11 12">
    <name type="scientific">Tianweitania populi</name>
    <dbReference type="NCBI Taxonomy" id="1607949"/>
    <lineage>
        <taxon>Bacteria</taxon>
        <taxon>Pseudomonadati</taxon>
        <taxon>Pseudomonadota</taxon>
        <taxon>Alphaproteobacteria</taxon>
        <taxon>Hyphomicrobiales</taxon>
        <taxon>Phyllobacteriaceae</taxon>
        <taxon>Tianweitania</taxon>
    </lineage>
</organism>
<dbReference type="GO" id="GO:0005576">
    <property type="term" value="C:extracellular region"/>
    <property type="evidence" value="ECO:0007669"/>
    <property type="project" value="TreeGrafter"/>
</dbReference>
<dbReference type="Gene3D" id="2.40.440.10">
    <property type="entry name" value="L,D-transpeptidase catalytic domain-like"/>
    <property type="match status" value="1"/>
</dbReference>
<dbReference type="FunFam" id="2.40.440.10:FF:000002">
    <property type="entry name" value="L,D-transpeptidase ErfK/SrfK"/>
    <property type="match status" value="1"/>
</dbReference>
<dbReference type="InterPro" id="IPR005490">
    <property type="entry name" value="LD_TPept_cat_dom"/>
</dbReference>
<proteinExistence type="inferred from homology"/>
<evidence type="ECO:0000313" key="11">
    <source>
        <dbReference type="EMBL" id="GHD06228.1"/>
    </source>
</evidence>
<evidence type="ECO:0000256" key="8">
    <source>
        <dbReference type="ARBA" id="ARBA00023316"/>
    </source>
</evidence>
<keyword evidence="3" id="KW-0328">Glycosyltransferase</keyword>
<feature type="domain" description="L,D-TPase catalytic" evidence="10">
    <location>
        <begin position="81"/>
        <end position="218"/>
    </location>
</feature>
<dbReference type="InterPro" id="IPR038063">
    <property type="entry name" value="Transpep_catalytic_dom"/>
</dbReference>
<feature type="active site" description="Proton donor/acceptor" evidence="9">
    <location>
        <position position="178"/>
    </location>
</feature>
<evidence type="ECO:0000259" key="10">
    <source>
        <dbReference type="PROSITE" id="PS52029"/>
    </source>
</evidence>
<dbReference type="PANTHER" id="PTHR30582">
    <property type="entry name" value="L,D-TRANSPEPTIDASE"/>
    <property type="match status" value="1"/>
</dbReference>
<evidence type="ECO:0000256" key="1">
    <source>
        <dbReference type="ARBA" id="ARBA00004752"/>
    </source>
</evidence>
<dbReference type="GO" id="GO:0071972">
    <property type="term" value="F:peptidoglycan L,D-transpeptidase activity"/>
    <property type="evidence" value="ECO:0007669"/>
    <property type="project" value="TreeGrafter"/>
</dbReference>
<evidence type="ECO:0000256" key="9">
    <source>
        <dbReference type="PROSITE-ProRule" id="PRU01373"/>
    </source>
</evidence>
<dbReference type="GO" id="GO:0016757">
    <property type="term" value="F:glycosyltransferase activity"/>
    <property type="evidence" value="ECO:0007669"/>
    <property type="project" value="UniProtKB-KW"/>
</dbReference>
<evidence type="ECO:0000256" key="3">
    <source>
        <dbReference type="ARBA" id="ARBA00022676"/>
    </source>
</evidence>
<reference evidence="11" key="1">
    <citation type="journal article" date="2014" name="Int. J. Syst. Evol. Microbiol.">
        <title>Complete genome sequence of Corynebacterium casei LMG S-19264T (=DSM 44701T), isolated from a smear-ripened cheese.</title>
        <authorList>
            <consortium name="US DOE Joint Genome Institute (JGI-PGF)"/>
            <person name="Walter F."/>
            <person name="Albersmeier A."/>
            <person name="Kalinowski J."/>
            <person name="Ruckert C."/>
        </authorList>
    </citation>
    <scope>NUCLEOTIDE SEQUENCE</scope>
    <source>
        <strain evidence="11">KCTC 42249</strain>
    </source>
</reference>
<evidence type="ECO:0000256" key="7">
    <source>
        <dbReference type="ARBA" id="ARBA00022984"/>
    </source>
</evidence>
<dbReference type="GO" id="GO:0071555">
    <property type="term" value="P:cell wall organization"/>
    <property type="evidence" value="ECO:0007669"/>
    <property type="project" value="UniProtKB-UniRule"/>
</dbReference>
<protein>
    <recommendedName>
        <fullName evidence="10">L,D-TPase catalytic domain-containing protein</fullName>
    </recommendedName>
</protein>
<comment type="pathway">
    <text evidence="1 9">Cell wall biogenesis; peptidoglycan biosynthesis.</text>
</comment>
<comment type="caution">
    <text evidence="11">The sequence shown here is derived from an EMBL/GenBank/DDBJ whole genome shotgun (WGS) entry which is preliminary data.</text>
</comment>
<name>A0A8J3DU94_9HYPH</name>
<dbReference type="GO" id="GO:0008360">
    <property type="term" value="P:regulation of cell shape"/>
    <property type="evidence" value="ECO:0007669"/>
    <property type="project" value="UniProtKB-UniRule"/>
</dbReference>
<feature type="active site" description="Nucleophile" evidence="9">
    <location>
        <position position="194"/>
    </location>
</feature>
<keyword evidence="4" id="KW-0808">Transferase</keyword>
<dbReference type="UniPathway" id="UPA00219"/>
<evidence type="ECO:0000256" key="5">
    <source>
        <dbReference type="ARBA" id="ARBA00022801"/>
    </source>
</evidence>
<dbReference type="EMBL" id="BMZQ01000001">
    <property type="protein sequence ID" value="GHD06228.1"/>
    <property type="molecule type" value="Genomic_DNA"/>
</dbReference>
<keyword evidence="5" id="KW-0378">Hydrolase</keyword>
<dbReference type="InterPro" id="IPR050979">
    <property type="entry name" value="LD-transpeptidase"/>
</dbReference>
<dbReference type="Pfam" id="PF03734">
    <property type="entry name" value="YkuD"/>
    <property type="match status" value="1"/>
</dbReference>
<evidence type="ECO:0000256" key="6">
    <source>
        <dbReference type="ARBA" id="ARBA00022960"/>
    </source>
</evidence>
<evidence type="ECO:0000256" key="2">
    <source>
        <dbReference type="ARBA" id="ARBA00005992"/>
    </source>
</evidence>
<sequence>MPKLSRRLFVLSAPVFLAGCMSSRTHTASVRPAPRVVPAYYQEMYAAKLDEAYPVAAADLTKVEPEFYRQEVDYPTYEPAGTIVVDTQARHLYLVGTNGRALRYGIGVGKAGLAFEGTARIQYKREWPRWTPTQDMMTRDPERYGHLADGMEPGPTNPLGPRALYLFKDGVDTLFRIHGTTEDWSIGRAVSSGCIRLLNADIIDLYSRVPSGTRVVVLQGDSDPVV</sequence>
<dbReference type="PROSITE" id="PS51257">
    <property type="entry name" value="PROKAR_LIPOPROTEIN"/>
    <property type="match status" value="1"/>
</dbReference>
<dbReference type="CDD" id="cd16913">
    <property type="entry name" value="YkuD_like"/>
    <property type="match status" value="1"/>
</dbReference>
<dbReference type="SUPFAM" id="SSF141523">
    <property type="entry name" value="L,D-transpeptidase catalytic domain-like"/>
    <property type="match status" value="1"/>
</dbReference>